<dbReference type="PRINTS" id="PR00385">
    <property type="entry name" value="P450"/>
</dbReference>
<dbReference type="Gene3D" id="1.10.630.10">
    <property type="entry name" value="Cytochrome P450"/>
    <property type="match status" value="1"/>
</dbReference>
<accession>A0A7R9WCP2</accession>
<feature type="binding site" description="axial binding residue" evidence="3">
    <location>
        <position position="558"/>
    </location>
    <ligand>
        <name>heme</name>
        <dbReference type="ChEBI" id="CHEBI:30413"/>
    </ligand>
    <ligandPart>
        <name>Fe</name>
        <dbReference type="ChEBI" id="CHEBI:18248"/>
    </ligandPart>
</feature>
<dbReference type="PRINTS" id="PR00463">
    <property type="entry name" value="EP450I"/>
</dbReference>
<evidence type="ECO:0000256" key="1">
    <source>
        <dbReference type="ARBA" id="ARBA00001971"/>
    </source>
</evidence>
<dbReference type="GO" id="GO:0004497">
    <property type="term" value="F:monooxygenase activity"/>
    <property type="evidence" value="ECO:0007669"/>
    <property type="project" value="UniProtKB-KW"/>
</dbReference>
<keyword evidence="5" id="KW-0812">Transmembrane</keyword>
<dbReference type="Pfam" id="PF00067">
    <property type="entry name" value="p450"/>
    <property type="match status" value="1"/>
</dbReference>
<dbReference type="SUPFAM" id="SSF48264">
    <property type="entry name" value="Cytochrome P450"/>
    <property type="match status" value="1"/>
</dbReference>
<dbReference type="PANTHER" id="PTHR24305:SF166">
    <property type="entry name" value="CYTOCHROME P450 12A4, MITOCHONDRIAL-RELATED"/>
    <property type="match status" value="1"/>
</dbReference>
<gene>
    <name evidence="6" type="ORF">TDUB1175_LOCUS19242</name>
</gene>
<evidence type="ECO:0008006" key="7">
    <source>
        <dbReference type="Google" id="ProtNLM"/>
    </source>
</evidence>
<comment type="similarity">
    <text evidence="2 4">Belongs to the cytochrome P450 family.</text>
</comment>
<dbReference type="InterPro" id="IPR017972">
    <property type="entry name" value="Cyt_P450_CS"/>
</dbReference>
<keyword evidence="3 4" id="KW-0479">Metal-binding</keyword>
<dbReference type="GO" id="GO:0005506">
    <property type="term" value="F:iron ion binding"/>
    <property type="evidence" value="ECO:0007669"/>
    <property type="project" value="InterPro"/>
</dbReference>
<dbReference type="EMBL" id="HBED01038172">
    <property type="protein sequence ID" value="CAD8320826.1"/>
    <property type="molecule type" value="Transcribed_RNA"/>
</dbReference>
<keyword evidence="5" id="KW-0472">Membrane</keyword>
<keyword evidence="3 4" id="KW-0408">Iron</keyword>
<keyword evidence="3 4" id="KW-0349">Heme</keyword>
<evidence type="ECO:0000256" key="4">
    <source>
        <dbReference type="RuleBase" id="RU000461"/>
    </source>
</evidence>
<protein>
    <recommendedName>
        <fullName evidence="7">Cytochrome P450</fullName>
    </recommendedName>
</protein>
<evidence type="ECO:0000256" key="2">
    <source>
        <dbReference type="ARBA" id="ARBA00010617"/>
    </source>
</evidence>
<comment type="cofactor">
    <cofactor evidence="1 3">
        <name>heme</name>
        <dbReference type="ChEBI" id="CHEBI:30413"/>
    </cofactor>
</comment>
<keyword evidence="4" id="KW-0560">Oxidoreductase</keyword>
<evidence type="ECO:0000256" key="5">
    <source>
        <dbReference type="SAM" id="Phobius"/>
    </source>
</evidence>
<dbReference type="InterPro" id="IPR001128">
    <property type="entry name" value="Cyt_P450"/>
</dbReference>
<dbReference type="AlphaFoldDB" id="A0A7R9WCP2"/>
<dbReference type="CDD" id="cd00302">
    <property type="entry name" value="cytochrome_P450"/>
    <property type="match status" value="1"/>
</dbReference>
<sequence length="612" mass="69209">MYNVQQSSFLAFRSTTSKKDKTPKSAGWADRFFESTINACHDTKCALTSLDEQSPKSKYFDHKLMPLTLAAIFLASVLLIFLPEHTTNTFCEEKVHLGQEENRRSAWAIKSVFLVILSPLIIVHGIYAFKFGYRFPFKGPRGGHLLYGQKFSGGQDALFRIEQWFREFNTRTISFRIGPFLTVCCTKPEDVKNILNARPNRIKVVPFAGEAFESILPAIPALHFADGKAWEFHRKVGVAFMKHLKTNSMVDVFVKGASDLVNKVTMDQSTGGAAITFDAMKLFGKATADIIAQLCVGSQFQGTESLQLNRQHPLYHLNERVHLMFELLGDRMSSPIPLFFHRLAAFSWAPRFLQDMSYMEGGYDLSQYLRALIHDIYKEEKGNQASTDLIHFLHNSGVDVETALGLLLNFFAAAADPPAKTLSWLMMFFSQNPRVQELVREEVRRVYNEHQKQSGSQIYQDISKFPILVACIKETLRLKPPSLDIFGQIDDENGFEVDGKVIPNGAVLMAFFRPLMIDNMGAEDTFDWNPHRWLSNTPSTIARLEKNFHSFGGGARMCIGRQLALQEMVVVAGHLLLTHKVSLDESRGPVCEIIRGTMQPDNLYVRFTPIQA</sequence>
<evidence type="ECO:0000313" key="6">
    <source>
        <dbReference type="EMBL" id="CAD8320826.1"/>
    </source>
</evidence>
<feature type="transmembrane region" description="Helical" evidence="5">
    <location>
        <begin position="64"/>
        <end position="82"/>
    </location>
</feature>
<keyword evidence="5" id="KW-1133">Transmembrane helix</keyword>
<reference evidence="6" key="1">
    <citation type="submission" date="2021-01" db="EMBL/GenBank/DDBJ databases">
        <authorList>
            <person name="Corre E."/>
            <person name="Pelletier E."/>
            <person name="Niang G."/>
            <person name="Scheremetjew M."/>
            <person name="Finn R."/>
            <person name="Kale V."/>
            <person name="Holt S."/>
            <person name="Cochrane G."/>
            <person name="Meng A."/>
            <person name="Brown T."/>
            <person name="Cohen L."/>
        </authorList>
    </citation>
    <scope>NUCLEOTIDE SEQUENCE</scope>
    <source>
        <strain evidence="6">CCMP147</strain>
    </source>
</reference>
<organism evidence="6">
    <name type="scientific">Pseudictyota dubia</name>
    <dbReference type="NCBI Taxonomy" id="2749911"/>
    <lineage>
        <taxon>Eukaryota</taxon>
        <taxon>Sar</taxon>
        <taxon>Stramenopiles</taxon>
        <taxon>Ochrophyta</taxon>
        <taxon>Bacillariophyta</taxon>
        <taxon>Mediophyceae</taxon>
        <taxon>Biddulphiophycidae</taxon>
        <taxon>Eupodiscales</taxon>
        <taxon>Odontellaceae</taxon>
        <taxon>Pseudictyota</taxon>
    </lineage>
</organism>
<dbReference type="InterPro" id="IPR050121">
    <property type="entry name" value="Cytochrome_P450_monoxygenase"/>
</dbReference>
<evidence type="ECO:0000256" key="3">
    <source>
        <dbReference type="PIRSR" id="PIRSR602401-1"/>
    </source>
</evidence>
<feature type="transmembrane region" description="Helical" evidence="5">
    <location>
        <begin position="107"/>
        <end position="129"/>
    </location>
</feature>
<dbReference type="GO" id="GO:0016705">
    <property type="term" value="F:oxidoreductase activity, acting on paired donors, with incorporation or reduction of molecular oxygen"/>
    <property type="evidence" value="ECO:0007669"/>
    <property type="project" value="InterPro"/>
</dbReference>
<dbReference type="PANTHER" id="PTHR24305">
    <property type="entry name" value="CYTOCHROME P450"/>
    <property type="match status" value="1"/>
</dbReference>
<name>A0A7R9WCP2_9STRA</name>
<dbReference type="InterPro" id="IPR002401">
    <property type="entry name" value="Cyt_P450_E_grp-I"/>
</dbReference>
<proteinExistence type="inferred from homology"/>
<dbReference type="InterPro" id="IPR036396">
    <property type="entry name" value="Cyt_P450_sf"/>
</dbReference>
<dbReference type="PROSITE" id="PS00086">
    <property type="entry name" value="CYTOCHROME_P450"/>
    <property type="match status" value="1"/>
</dbReference>
<keyword evidence="4" id="KW-0503">Monooxygenase</keyword>
<dbReference type="GO" id="GO:0020037">
    <property type="term" value="F:heme binding"/>
    <property type="evidence" value="ECO:0007669"/>
    <property type="project" value="InterPro"/>
</dbReference>